<proteinExistence type="predicted"/>
<evidence type="ECO:0000313" key="1">
    <source>
        <dbReference type="EMBL" id="AYQ72420.1"/>
    </source>
</evidence>
<accession>A0A3G3JVZ5</accession>
<dbReference type="KEGG" id="coh:EAV92_07455"/>
<keyword evidence="2" id="KW-1185">Reference proteome</keyword>
<dbReference type="Proteomes" id="UP000269097">
    <property type="component" value="Chromosome"/>
</dbReference>
<reference evidence="1 2" key="1">
    <citation type="submission" date="2018-10" db="EMBL/GenBank/DDBJ databases">
        <title>Genome Sequence of Cohnella sp.</title>
        <authorList>
            <person name="Srinivasan S."/>
            <person name="Kim M.K."/>
        </authorList>
    </citation>
    <scope>NUCLEOTIDE SEQUENCE [LARGE SCALE GENOMIC DNA]</scope>
    <source>
        <strain evidence="1 2">18JY8-7</strain>
    </source>
</reference>
<sequence length="137" mass="15971">MNTEIEALIVKSFFVKRVQDRVLYELSNPQKRKDALHRLSSYEKFLERRIMKEIPKPNSNYLNIETLLKQQGASDECYAISWCEDIDGKQIPLKTALKRAVGLGMPSLVFCFPHKLGYFEGEQEYGPPERYILLKNN</sequence>
<dbReference type="AlphaFoldDB" id="A0A3G3JVZ5"/>
<organism evidence="1 2">
    <name type="scientific">Cohnella candidum</name>
    <dbReference type="NCBI Taxonomy" id="2674991"/>
    <lineage>
        <taxon>Bacteria</taxon>
        <taxon>Bacillati</taxon>
        <taxon>Bacillota</taxon>
        <taxon>Bacilli</taxon>
        <taxon>Bacillales</taxon>
        <taxon>Paenibacillaceae</taxon>
        <taxon>Cohnella</taxon>
    </lineage>
</organism>
<gene>
    <name evidence="1" type="ORF">EAV92_07455</name>
</gene>
<protein>
    <submittedName>
        <fullName evidence="1">Uncharacterized protein</fullName>
    </submittedName>
</protein>
<dbReference type="EMBL" id="CP033433">
    <property type="protein sequence ID" value="AYQ72420.1"/>
    <property type="molecule type" value="Genomic_DNA"/>
</dbReference>
<dbReference type="RefSeq" id="WP_123040480.1">
    <property type="nucleotide sequence ID" value="NZ_CP033433.1"/>
</dbReference>
<name>A0A3G3JVZ5_9BACL</name>
<evidence type="ECO:0000313" key="2">
    <source>
        <dbReference type="Proteomes" id="UP000269097"/>
    </source>
</evidence>